<dbReference type="InterPro" id="IPR050872">
    <property type="entry name" value="PPR_P_subfamily"/>
</dbReference>
<dbReference type="Pfam" id="PF13041">
    <property type="entry name" value="PPR_2"/>
    <property type="match status" value="1"/>
</dbReference>
<gene>
    <name evidence="4" type="ORF">LIER_13810</name>
</gene>
<dbReference type="Proteomes" id="UP001454036">
    <property type="component" value="Unassembled WGS sequence"/>
</dbReference>
<feature type="repeat" description="PPR" evidence="3">
    <location>
        <begin position="216"/>
        <end position="250"/>
    </location>
</feature>
<evidence type="ECO:0000313" key="5">
    <source>
        <dbReference type="Proteomes" id="UP001454036"/>
    </source>
</evidence>
<feature type="repeat" description="PPR" evidence="3">
    <location>
        <begin position="251"/>
        <end position="285"/>
    </location>
</feature>
<accession>A0AAV3PYS2</accession>
<dbReference type="Gene3D" id="1.25.40.10">
    <property type="entry name" value="Tetratricopeptide repeat domain"/>
    <property type="match status" value="3"/>
</dbReference>
<evidence type="ECO:0000256" key="2">
    <source>
        <dbReference type="ARBA" id="ARBA00022737"/>
    </source>
</evidence>
<dbReference type="PROSITE" id="PS51375">
    <property type="entry name" value="PPR"/>
    <property type="match status" value="4"/>
</dbReference>
<proteinExistence type="inferred from homology"/>
<keyword evidence="5" id="KW-1185">Reference proteome</keyword>
<dbReference type="AlphaFoldDB" id="A0AAV3PYS2"/>
<dbReference type="PANTHER" id="PTHR46128">
    <property type="entry name" value="MITOCHONDRIAL GROUP I INTRON SPLICING FACTOR CCM1"/>
    <property type="match status" value="1"/>
</dbReference>
<evidence type="ECO:0000256" key="1">
    <source>
        <dbReference type="ARBA" id="ARBA00007626"/>
    </source>
</evidence>
<comment type="similarity">
    <text evidence="1">Belongs to the PPR family. P subfamily.</text>
</comment>
<feature type="repeat" description="PPR" evidence="3">
    <location>
        <begin position="321"/>
        <end position="355"/>
    </location>
</feature>
<name>A0AAV3PYS2_LITER</name>
<comment type="caution">
    <text evidence="4">The sequence shown here is derived from an EMBL/GenBank/DDBJ whole genome shotgun (WGS) entry which is preliminary data.</text>
</comment>
<sequence>MLIKALGLLGVGQRIIQRSNLCYKVAPPNSSKLVNNKDWLSPSQTINIFNNLQDPNSALQLLDQISQRKDYTPNQSIYSAVLKHLALAKNFDYIDSLMDKIKFERKCRLSDDFFYDVIKVYGNLGGRINKAIYTLFDMPTYKCWPTIKTFNLVLNLLVSNKQFDVIHVVFMKAPHLGVEIDACCLNIVIKGLCHCAKFDAAFDVLNEFDKHNCRPNVRTFSTIMDGLCEHGRVNEALGFLERMKKEEIETDAITFNILIKGLRKQGKFQEGIEILDMMLLRGCEPNPGTYQEVLYCLLDAKSFVEAKEFTGKMIRKNVKPSFEAYKAMLDGFCKDRNVGNVEWVLKQMVRHRFKPRMGMWKQIVECVVPETDFSSFNHFPCK</sequence>
<protein>
    <recommendedName>
        <fullName evidence="6">Pentatricopeptide repeat-containing protein</fullName>
    </recommendedName>
</protein>
<dbReference type="EMBL" id="BAABME010002827">
    <property type="protein sequence ID" value="GAA0156281.1"/>
    <property type="molecule type" value="Genomic_DNA"/>
</dbReference>
<dbReference type="InterPro" id="IPR002885">
    <property type="entry name" value="PPR_rpt"/>
</dbReference>
<reference evidence="4 5" key="1">
    <citation type="submission" date="2024-01" db="EMBL/GenBank/DDBJ databases">
        <title>The complete chloroplast genome sequence of Lithospermum erythrorhizon: insights into the phylogenetic relationship among Boraginaceae species and the maternal lineages of purple gromwells.</title>
        <authorList>
            <person name="Okada T."/>
            <person name="Watanabe K."/>
        </authorList>
    </citation>
    <scope>NUCLEOTIDE SEQUENCE [LARGE SCALE GENOMIC DNA]</scope>
</reference>
<dbReference type="PANTHER" id="PTHR46128:SF211">
    <property type="entry name" value="PENTACOTRIPEPTIDE-REPEAT REGION OF PRORP DOMAIN-CONTAINING PROTEIN"/>
    <property type="match status" value="1"/>
</dbReference>
<organism evidence="4 5">
    <name type="scientific">Lithospermum erythrorhizon</name>
    <name type="common">Purple gromwell</name>
    <name type="synonym">Lithospermum officinale var. erythrorhizon</name>
    <dbReference type="NCBI Taxonomy" id="34254"/>
    <lineage>
        <taxon>Eukaryota</taxon>
        <taxon>Viridiplantae</taxon>
        <taxon>Streptophyta</taxon>
        <taxon>Embryophyta</taxon>
        <taxon>Tracheophyta</taxon>
        <taxon>Spermatophyta</taxon>
        <taxon>Magnoliopsida</taxon>
        <taxon>eudicotyledons</taxon>
        <taxon>Gunneridae</taxon>
        <taxon>Pentapetalae</taxon>
        <taxon>asterids</taxon>
        <taxon>lamiids</taxon>
        <taxon>Boraginales</taxon>
        <taxon>Boraginaceae</taxon>
        <taxon>Boraginoideae</taxon>
        <taxon>Lithospermeae</taxon>
        <taxon>Lithospermum</taxon>
    </lineage>
</organism>
<keyword evidence="2" id="KW-0677">Repeat</keyword>
<evidence type="ECO:0000313" key="4">
    <source>
        <dbReference type="EMBL" id="GAA0156281.1"/>
    </source>
</evidence>
<evidence type="ECO:0008006" key="6">
    <source>
        <dbReference type="Google" id="ProtNLM"/>
    </source>
</evidence>
<dbReference type="NCBIfam" id="TIGR00756">
    <property type="entry name" value="PPR"/>
    <property type="match status" value="3"/>
</dbReference>
<dbReference type="Pfam" id="PF01535">
    <property type="entry name" value="PPR"/>
    <property type="match status" value="2"/>
</dbReference>
<dbReference type="InterPro" id="IPR011990">
    <property type="entry name" value="TPR-like_helical_dom_sf"/>
</dbReference>
<evidence type="ECO:0000256" key="3">
    <source>
        <dbReference type="PROSITE-ProRule" id="PRU00708"/>
    </source>
</evidence>
<feature type="repeat" description="PPR" evidence="3">
    <location>
        <begin position="181"/>
        <end position="215"/>
    </location>
</feature>